<evidence type="ECO:0000313" key="3">
    <source>
        <dbReference type="Proteomes" id="UP000054845"/>
    </source>
</evidence>
<feature type="region of interest" description="Disordered" evidence="1">
    <location>
        <begin position="471"/>
        <end position="496"/>
    </location>
</feature>
<sequence length="546" mass="61293">MLLQPPEIKTKRAKGELEGKVDDDNVEKKERRRVKSNGIEVGKVMIGSDASSVLECSETSEALSTARPRKKAKRSTKQAFDTELLDKTQQEQHRQLERHLERHDVSQVHEAAIEWMHQAPEAWAINVDTFALAVPIFPPKAHTFISQGGYARGLRLGFHRDLTVLHAWSVDEQSIVLQYRFPPPSARQACWSDKAPVKQKLQGLARPLALIQSYEQGSQVCLFLQKIKSASSASSSQLSLPTSDGEKFLQTLLPDGVDVVLLGRFSITGCHLVEQQTQGEAWHLRLTFKWSKSQGEPWFHASMTPREHNASLEGKDSNWTRSASDQRFDRCSLYPPFGTWLDRADDLLQRLIARDMPYERGSSSSRQTANLYVSRICGVKADCQQSPQQGLYTSKLLDLQRAPEVFLDVAQYADDATRRFAERPRNAINDATVCVGVKMDLQPLDHADLHGWLQLVHFGSDAHITLSRKPDVLSTQTSSTSNPAQRARGASSPRPRSRVIATWQLDHGDVLFVQDCKSLGQEYELRFHGKVGLSILALCRYLAPSP</sequence>
<protein>
    <submittedName>
        <fullName evidence="2">Uncharacterized protein</fullName>
    </submittedName>
</protein>
<feature type="compositionally biased region" description="Basic and acidic residues" evidence="1">
    <location>
        <begin position="8"/>
        <end position="29"/>
    </location>
</feature>
<dbReference type="EMBL" id="CCYA01000240">
    <property type="protein sequence ID" value="CEH14112.1"/>
    <property type="molecule type" value="Genomic_DNA"/>
</dbReference>
<evidence type="ECO:0000313" key="2">
    <source>
        <dbReference type="EMBL" id="CEH14112.1"/>
    </source>
</evidence>
<reference evidence="2 3" key="1">
    <citation type="submission" date="2014-09" db="EMBL/GenBank/DDBJ databases">
        <authorList>
            <person name="Magalhaes I.L.F."/>
            <person name="Oliveira U."/>
            <person name="Santos F.R."/>
            <person name="Vidigal T.H.D.A."/>
            <person name="Brescovit A.D."/>
            <person name="Santos A.J."/>
        </authorList>
    </citation>
    <scope>NUCLEOTIDE SEQUENCE [LARGE SCALE GENOMIC DNA]</scope>
</reference>
<name>A0A0P1BEP8_9BASI</name>
<feature type="compositionally biased region" description="Basic residues" evidence="1">
    <location>
        <begin position="67"/>
        <end position="76"/>
    </location>
</feature>
<feature type="compositionally biased region" description="Low complexity" evidence="1">
    <location>
        <begin position="483"/>
        <end position="494"/>
    </location>
</feature>
<organism evidence="2 3">
    <name type="scientific">Ceraceosorus bombacis</name>
    <dbReference type="NCBI Taxonomy" id="401625"/>
    <lineage>
        <taxon>Eukaryota</taxon>
        <taxon>Fungi</taxon>
        <taxon>Dikarya</taxon>
        <taxon>Basidiomycota</taxon>
        <taxon>Ustilaginomycotina</taxon>
        <taxon>Exobasidiomycetes</taxon>
        <taxon>Ceraceosorales</taxon>
        <taxon>Ceraceosoraceae</taxon>
        <taxon>Ceraceosorus</taxon>
    </lineage>
</organism>
<proteinExistence type="predicted"/>
<dbReference type="OrthoDB" id="10349497at2759"/>
<keyword evidence="3" id="KW-1185">Reference proteome</keyword>
<feature type="compositionally biased region" description="Polar residues" evidence="1">
    <location>
        <begin position="473"/>
        <end position="482"/>
    </location>
</feature>
<dbReference type="Proteomes" id="UP000054845">
    <property type="component" value="Unassembled WGS sequence"/>
</dbReference>
<accession>A0A0P1BEP8</accession>
<feature type="region of interest" description="Disordered" evidence="1">
    <location>
        <begin position="1"/>
        <end position="32"/>
    </location>
</feature>
<dbReference type="AlphaFoldDB" id="A0A0P1BEP8"/>
<evidence type="ECO:0000256" key="1">
    <source>
        <dbReference type="SAM" id="MobiDB-lite"/>
    </source>
</evidence>
<feature type="region of interest" description="Disordered" evidence="1">
    <location>
        <begin position="59"/>
        <end position="81"/>
    </location>
</feature>